<evidence type="ECO:0000256" key="6">
    <source>
        <dbReference type="ARBA" id="ARBA00023136"/>
    </source>
</evidence>
<dbReference type="STRING" id="1221996.QY95_02018"/>
<dbReference type="EMBL" id="JWIR02000037">
    <property type="protein sequence ID" value="KKB39801.1"/>
    <property type="molecule type" value="Genomic_DNA"/>
</dbReference>
<accession>A0A0F5HXZ1</accession>
<protein>
    <recommendedName>
        <fullName evidence="12">DUF421 domain-containing protein</fullName>
    </recommendedName>
</protein>
<dbReference type="GO" id="GO:0005886">
    <property type="term" value="C:plasma membrane"/>
    <property type="evidence" value="ECO:0007669"/>
    <property type="project" value="UniProtKB-SubCell"/>
</dbReference>
<reference evidence="10" key="1">
    <citation type="submission" date="2015-02" db="EMBL/GenBank/DDBJ databases">
        <title>Genome Assembly of Bacillaceae bacterium MTCC 8252.</title>
        <authorList>
            <person name="Verma A."/>
            <person name="Khatri I."/>
            <person name="Mual P."/>
            <person name="Subramanian S."/>
            <person name="Krishnamurthi S."/>
        </authorList>
    </citation>
    <scope>NUCLEOTIDE SEQUENCE [LARGE SCALE GENOMIC DNA]</scope>
    <source>
        <strain evidence="10">MTCC 8252</strain>
    </source>
</reference>
<organism evidence="10 11">
    <name type="scientific">Bacillus thermotolerans</name>
    <name type="common">Quasibacillus thermotolerans</name>
    <dbReference type="NCBI Taxonomy" id="1221996"/>
    <lineage>
        <taxon>Bacteria</taxon>
        <taxon>Bacillati</taxon>
        <taxon>Bacillota</taxon>
        <taxon>Bacilli</taxon>
        <taxon>Bacillales</taxon>
        <taxon>Bacillaceae</taxon>
        <taxon>Bacillus</taxon>
    </lineage>
</organism>
<feature type="domain" description="YetF C-terminal" evidence="8">
    <location>
        <begin position="87"/>
        <end position="167"/>
    </location>
</feature>
<accession>A0A0F5I2P2</accession>
<comment type="similarity">
    <text evidence="2">Belongs to the UPF0702 family.</text>
</comment>
<feature type="transmembrane region" description="Helical" evidence="7">
    <location>
        <begin position="41"/>
        <end position="58"/>
    </location>
</feature>
<evidence type="ECO:0000259" key="9">
    <source>
        <dbReference type="Pfam" id="PF20730"/>
    </source>
</evidence>
<sequence length="180" mass="20256">MFFQSWEPILRILIVGVLAYSAIVFFLRVSGKRTLAKMNAFDLIVTVALGSTLSTILLDKKVPLAEGVAAFILLIYMQYLVAWASSKSKGIDQVVKSNPRILYYNRQYMNKAMEEERITEMDLFQAIRKAGHGSMEEVTAVILESNGDISVLGSSAQLSDELKQNVIGFDEKQKKEQKKR</sequence>
<feature type="transmembrane region" description="Helical" evidence="7">
    <location>
        <begin position="12"/>
        <end position="29"/>
    </location>
</feature>
<dbReference type="Pfam" id="PF04239">
    <property type="entry name" value="DUF421"/>
    <property type="match status" value="1"/>
</dbReference>
<dbReference type="InterPro" id="IPR023090">
    <property type="entry name" value="UPF0702_alpha/beta_dom_sf"/>
</dbReference>
<evidence type="ECO:0000313" key="10">
    <source>
        <dbReference type="EMBL" id="KKB39801.1"/>
    </source>
</evidence>
<feature type="domain" description="YetF-like N-terminal transmembrane" evidence="9">
    <location>
        <begin position="17"/>
        <end position="83"/>
    </location>
</feature>
<dbReference type="InterPro" id="IPR048454">
    <property type="entry name" value="YetF_N"/>
</dbReference>
<dbReference type="Pfam" id="PF20730">
    <property type="entry name" value="YetF_N"/>
    <property type="match status" value="1"/>
</dbReference>
<evidence type="ECO:0000256" key="4">
    <source>
        <dbReference type="ARBA" id="ARBA00022692"/>
    </source>
</evidence>
<evidence type="ECO:0008006" key="12">
    <source>
        <dbReference type="Google" id="ProtNLM"/>
    </source>
</evidence>
<evidence type="ECO:0000259" key="8">
    <source>
        <dbReference type="Pfam" id="PF04239"/>
    </source>
</evidence>
<comment type="caution">
    <text evidence="10">The sequence shown here is derived from an EMBL/GenBank/DDBJ whole genome shotgun (WGS) entry which is preliminary data.</text>
</comment>
<dbReference type="AlphaFoldDB" id="A0A0F5HXZ1"/>
<dbReference type="RefSeq" id="WP_039230278.1">
    <property type="nucleotide sequence ID" value="NZ_JWIQ02000007.1"/>
</dbReference>
<dbReference type="Gene3D" id="3.30.240.20">
    <property type="entry name" value="bsu07140 like domains"/>
    <property type="match status" value="1"/>
</dbReference>
<proteinExistence type="inferred from homology"/>
<feature type="transmembrane region" description="Helical" evidence="7">
    <location>
        <begin position="64"/>
        <end position="84"/>
    </location>
</feature>
<evidence type="ECO:0000313" key="11">
    <source>
        <dbReference type="Proteomes" id="UP000031563"/>
    </source>
</evidence>
<dbReference type="PANTHER" id="PTHR34582">
    <property type="entry name" value="UPF0702 TRANSMEMBRANE PROTEIN YCAP"/>
    <property type="match status" value="1"/>
</dbReference>
<keyword evidence="6 7" id="KW-0472">Membrane</keyword>
<dbReference type="Proteomes" id="UP000031563">
    <property type="component" value="Unassembled WGS sequence"/>
</dbReference>
<keyword evidence="4 7" id="KW-0812">Transmembrane</keyword>
<evidence type="ECO:0000256" key="1">
    <source>
        <dbReference type="ARBA" id="ARBA00004651"/>
    </source>
</evidence>
<dbReference type="PANTHER" id="PTHR34582:SF6">
    <property type="entry name" value="UPF0702 TRANSMEMBRANE PROTEIN YCAP"/>
    <property type="match status" value="1"/>
</dbReference>
<evidence type="ECO:0000256" key="7">
    <source>
        <dbReference type="SAM" id="Phobius"/>
    </source>
</evidence>
<keyword evidence="3" id="KW-1003">Cell membrane</keyword>
<keyword evidence="5 7" id="KW-1133">Transmembrane helix</keyword>
<evidence type="ECO:0000256" key="2">
    <source>
        <dbReference type="ARBA" id="ARBA00006448"/>
    </source>
</evidence>
<evidence type="ECO:0000256" key="3">
    <source>
        <dbReference type="ARBA" id="ARBA00022475"/>
    </source>
</evidence>
<gene>
    <name evidence="10" type="ORF">QY95_02018</name>
</gene>
<comment type="subcellular location">
    <subcellularLocation>
        <location evidence="1">Cell membrane</location>
        <topology evidence="1">Multi-pass membrane protein</topology>
    </subcellularLocation>
</comment>
<evidence type="ECO:0000256" key="5">
    <source>
        <dbReference type="ARBA" id="ARBA00022989"/>
    </source>
</evidence>
<dbReference type="InterPro" id="IPR007353">
    <property type="entry name" value="DUF421"/>
</dbReference>
<dbReference type="OrthoDB" id="9793799at2"/>
<name>A0A0F5HXZ1_BACTR</name>
<keyword evidence="11" id="KW-1185">Reference proteome</keyword>